<keyword evidence="4" id="KW-1185">Reference proteome</keyword>
<name>A0A8H5CPY9_9AGAR</name>
<keyword evidence="1" id="KW-0472">Membrane</keyword>
<dbReference type="InterPro" id="IPR045340">
    <property type="entry name" value="DUF6533"/>
</dbReference>
<sequence>MENSSSTHLPAPLETILTVGASVIVSSRYSSIGSGFLFWSAYLQKLIEVFVAVYTLCVYDWLVSIAEECELIWDAPFTTMKLVYIVCRYYPLLIFPLYLWTWLGDHTQEFCSRMVHPLYGAVVIYPLSAQAVIMMRAYAFTGRNRATLWTLCTCYFALAGTEIWLFGHWFELEAGIFQLLGNTGCYANDAGAVKLSFQYGRALGSAIVMVSRLSFDTLPLAHHWCGQFAAFLMDVLMTGIVFMHCYRNRSFQGALGKFFVLQGFVAFLIMAALNLTSAVTYFQNARQYDGIVFPFLLVVPDVLVGLPINSFTEEEGESDGELSTKTAVRASWRCIERVRASGDGCGRERGHIHDHDTSRSLGMKMGTAKDLEIRVSIL</sequence>
<dbReference type="Proteomes" id="UP000559256">
    <property type="component" value="Unassembled WGS sequence"/>
</dbReference>
<feature type="transmembrane region" description="Helical" evidence="1">
    <location>
        <begin position="146"/>
        <end position="170"/>
    </location>
</feature>
<evidence type="ECO:0000313" key="3">
    <source>
        <dbReference type="EMBL" id="KAF5345513.1"/>
    </source>
</evidence>
<keyword evidence="1" id="KW-1133">Transmembrane helix</keyword>
<feature type="transmembrane region" description="Helical" evidence="1">
    <location>
        <begin position="82"/>
        <end position="103"/>
    </location>
</feature>
<evidence type="ECO:0000256" key="1">
    <source>
        <dbReference type="SAM" id="Phobius"/>
    </source>
</evidence>
<reference evidence="3 4" key="1">
    <citation type="journal article" date="2020" name="ISME J.">
        <title>Uncovering the hidden diversity of litter-decomposition mechanisms in mushroom-forming fungi.</title>
        <authorList>
            <person name="Floudas D."/>
            <person name="Bentzer J."/>
            <person name="Ahren D."/>
            <person name="Johansson T."/>
            <person name="Persson P."/>
            <person name="Tunlid A."/>
        </authorList>
    </citation>
    <scope>NUCLEOTIDE SEQUENCE [LARGE SCALE GENOMIC DNA]</scope>
    <source>
        <strain evidence="3 4">CBS 291.85</strain>
    </source>
</reference>
<protein>
    <recommendedName>
        <fullName evidence="2">DUF6533 domain-containing protein</fullName>
    </recommendedName>
</protein>
<gene>
    <name evidence="3" type="ORF">D9758_012035</name>
</gene>
<feature type="transmembrane region" description="Helical" evidence="1">
    <location>
        <begin position="228"/>
        <end position="246"/>
    </location>
</feature>
<feature type="transmembrane region" description="Helical" evidence="1">
    <location>
        <begin position="118"/>
        <end position="139"/>
    </location>
</feature>
<dbReference type="EMBL" id="JAACJM010000111">
    <property type="protein sequence ID" value="KAF5345513.1"/>
    <property type="molecule type" value="Genomic_DNA"/>
</dbReference>
<feature type="transmembrane region" description="Helical" evidence="1">
    <location>
        <begin position="291"/>
        <end position="308"/>
    </location>
</feature>
<keyword evidence="1" id="KW-0812">Transmembrane</keyword>
<dbReference type="Pfam" id="PF20151">
    <property type="entry name" value="DUF6533"/>
    <property type="match status" value="1"/>
</dbReference>
<accession>A0A8H5CPY9</accession>
<feature type="transmembrane region" description="Helical" evidence="1">
    <location>
        <begin position="258"/>
        <end position="279"/>
    </location>
</feature>
<dbReference type="AlphaFoldDB" id="A0A8H5CPY9"/>
<dbReference type="OrthoDB" id="3251775at2759"/>
<feature type="domain" description="DUF6533" evidence="2">
    <location>
        <begin position="50"/>
        <end position="93"/>
    </location>
</feature>
<organism evidence="3 4">
    <name type="scientific">Tetrapyrgos nigripes</name>
    <dbReference type="NCBI Taxonomy" id="182062"/>
    <lineage>
        <taxon>Eukaryota</taxon>
        <taxon>Fungi</taxon>
        <taxon>Dikarya</taxon>
        <taxon>Basidiomycota</taxon>
        <taxon>Agaricomycotina</taxon>
        <taxon>Agaricomycetes</taxon>
        <taxon>Agaricomycetidae</taxon>
        <taxon>Agaricales</taxon>
        <taxon>Marasmiineae</taxon>
        <taxon>Marasmiaceae</taxon>
        <taxon>Tetrapyrgos</taxon>
    </lineage>
</organism>
<evidence type="ECO:0000313" key="4">
    <source>
        <dbReference type="Proteomes" id="UP000559256"/>
    </source>
</evidence>
<feature type="transmembrane region" description="Helical" evidence="1">
    <location>
        <begin position="36"/>
        <end position="62"/>
    </location>
</feature>
<comment type="caution">
    <text evidence="3">The sequence shown here is derived from an EMBL/GenBank/DDBJ whole genome shotgun (WGS) entry which is preliminary data.</text>
</comment>
<proteinExistence type="predicted"/>
<evidence type="ECO:0000259" key="2">
    <source>
        <dbReference type="Pfam" id="PF20151"/>
    </source>
</evidence>